<dbReference type="FunFam" id="1.25.40.10:FF:000746">
    <property type="entry name" value="Zgc:152670"/>
    <property type="match status" value="1"/>
</dbReference>
<dbReference type="FunCoup" id="B4NGX1">
    <property type="interactions" value="43"/>
</dbReference>
<comment type="subcellular location">
    <subcellularLocation>
        <location evidence="3">Endoplasmic reticulum lumen</location>
    </subcellularLocation>
</comment>
<accession>B4NGX1</accession>
<reference evidence="15 16" key="1">
    <citation type="journal article" date="2007" name="Nature">
        <title>Evolution of genes and genomes on the Drosophila phylogeny.</title>
        <authorList>
            <consortium name="Drosophila 12 Genomes Consortium"/>
            <person name="Clark A.G."/>
            <person name="Eisen M.B."/>
            <person name="Smith D.R."/>
            <person name="Bergman C.M."/>
            <person name="Oliver B."/>
            <person name="Markow T.A."/>
            <person name="Kaufman T.C."/>
            <person name="Kellis M."/>
            <person name="Gelbart W."/>
            <person name="Iyer V.N."/>
            <person name="Pollard D.A."/>
            <person name="Sackton T.B."/>
            <person name="Larracuente A.M."/>
            <person name="Singh N.D."/>
            <person name="Abad J.P."/>
            <person name="Abt D.N."/>
            <person name="Adryan B."/>
            <person name="Aguade M."/>
            <person name="Akashi H."/>
            <person name="Anderson W.W."/>
            <person name="Aquadro C.F."/>
            <person name="Ardell D.H."/>
            <person name="Arguello R."/>
            <person name="Artieri C.G."/>
            <person name="Barbash D.A."/>
            <person name="Barker D."/>
            <person name="Barsanti P."/>
            <person name="Batterham P."/>
            <person name="Batzoglou S."/>
            <person name="Begun D."/>
            <person name="Bhutkar A."/>
            <person name="Blanco E."/>
            <person name="Bosak S.A."/>
            <person name="Bradley R.K."/>
            <person name="Brand A.D."/>
            <person name="Brent M.R."/>
            <person name="Brooks A.N."/>
            <person name="Brown R.H."/>
            <person name="Butlin R.K."/>
            <person name="Caggese C."/>
            <person name="Calvi B.R."/>
            <person name="Bernardo de Carvalho A."/>
            <person name="Caspi A."/>
            <person name="Castrezana S."/>
            <person name="Celniker S.E."/>
            <person name="Chang J.L."/>
            <person name="Chapple C."/>
            <person name="Chatterji S."/>
            <person name="Chinwalla A."/>
            <person name="Civetta A."/>
            <person name="Clifton S.W."/>
            <person name="Comeron J.M."/>
            <person name="Costello J.C."/>
            <person name="Coyne J.A."/>
            <person name="Daub J."/>
            <person name="David R.G."/>
            <person name="Delcher A.L."/>
            <person name="Delehaunty K."/>
            <person name="Do C.B."/>
            <person name="Ebling H."/>
            <person name="Edwards K."/>
            <person name="Eickbush T."/>
            <person name="Evans J.D."/>
            <person name="Filipski A."/>
            <person name="Findeiss S."/>
            <person name="Freyhult E."/>
            <person name="Fulton L."/>
            <person name="Fulton R."/>
            <person name="Garcia A.C."/>
            <person name="Gardiner A."/>
            <person name="Garfield D.A."/>
            <person name="Garvin B.E."/>
            <person name="Gibson G."/>
            <person name="Gilbert D."/>
            <person name="Gnerre S."/>
            <person name="Godfrey J."/>
            <person name="Good R."/>
            <person name="Gotea V."/>
            <person name="Gravely B."/>
            <person name="Greenberg A.J."/>
            <person name="Griffiths-Jones S."/>
            <person name="Gross S."/>
            <person name="Guigo R."/>
            <person name="Gustafson E.A."/>
            <person name="Haerty W."/>
            <person name="Hahn M.W."/>
            <person name="Halligan D.L."/>
            <person name="Halpern A.L."/>
            <person name="Halter G.M."/>
            <person name="Han M.V."/>
            <person name="Heger A."/>
            <person name="Hillier L."/>
            <person name="Hinrichs A.S."/>
            <person name="Holmes I."/>
            <person name="Hoskins R.A."/>
            <person name="Hubisz M.J."/>
            <person name="Hultmark D."/>
            <person name="Huntley M.A."/>
            <person name="Jaffe D.B."/>
            <person name="Jagadeeshan S."/>
            <person name="Jeck W.R."/>
            <person name="Johnson J."/>
            <person name="Jones C.D."/>
            <person name="Jordan W.C."/>
            <person name="Karpen G.H."/>
            <person name="Kataoka E."/>
            <person name="Keightley P.D."/>
            <person name="Kheradpour P."/>
            <person name="Kirkness E.F."/>
            <person name="Koerich L.B."/>
            <person name="Kristiansen K."/>
            <person name="Kudrna D."/>
            <person name="Kulathinal R.J."/>
            <person name="Kumar S."/>
            <person name="Kwok R."/>
            <person name="Lander E."/>
            <person name="Langley C.H."/>
            <person name="Lapoint R."/>
            <person name="Lazzaro B.P."/>
            <person name="Lee S.J."/>
            <person name="Levesque L."/>
            <person name="Li R."/>
            <person name="Lin C.F."/>
            <person name="Lin M.F."/>
            <person name="Lindblad-Toh K."/>
            <person name="Llopart A."/>
            <person name="Long M."/>
            <person name="Low L."/>
            <person name="Lozovsky E."/>
            <person name="Lu J."/>
            <person name="Luo M."/>
            <person name="Machado C.A."/>
            <person name="Makalowski W."/>
            <person name="Marzo M."/>
            <person name="Matsuda M."/>
            <person name="Matzkin L."/>
            <person name="McAllister B."/>
            <person name="McBride C.S."/>
            <person name="McKernan B."/>
            <person name="McKernan K."/>
            <person name="Mendez-Lago M."/>
            <person name="Minx P."/>
            <person name="Mollenhauer M.U."/>
            <person name="Montooth K."/>
            <person name="Mount S.M."/>
            <person name="Mu X."/>
            <person name="Myers E."/>
            <person name="Negre B."/>
            <person name="Newfeld S."/>
            <person name="Nielsen R."/>
            <person name="Noor M.A."/>
            <person name="O'Grady P."/>
            <person name="Pachter L."/>
            <person name="Papaceit M."/>
            <person name="Parisi M.J."/>
            <person name="Parisi M."/>
            <person name="Parts L."/>
            <person name="Pedersen J.S."/>
            <person name="Pesole G."/>
            <person name="Phillippy A.M."/>
            <person name="Ponting C.P."/>
            <person name="Pop M."/>
            <person name="Porcelli D."/>
            <person name="Powell J.R."/>
            <person name="Prohaska S."/>
            <person name="Pruitt K."/>
            <person name="Puig M."/>
            <person name="Quesneville H."/>
            <person name="Ram K.R."/>
            <person name="Rand D."/>
            <person name="Rasmussen M.D."/>
            <person name="Reed L.K."/>
            <person name="Reenan R."/>
            <person name="Reily A."/>
            <person name="Remington K.A."/>
            <person name="Rieger T.T."/>
            <person name="Ritchie M.G."/>
            <person name="Robin C."/>
            <person name="Rogers Y.H."/>
            <person name="Rohde C."/>
            <person name="Rozas J."/>
            <person name="Rubenfield M.J."/>
            <person name="Ruiz A."/>
            <person name="Russo S."/>
            <person name="Salzberg S.L."/>
            <person name="Sanchez-Gracia A."/>
            <person name="Saranga D.J."/>
            <person name="Sato H."/>
            <person name="Schaeffer S.W."/>
            <person name="Schatz M.C."/>
            <person name="Schlenke T."/>
            <person name="Schwartz R."/>
            <person name="Segarra C."/>
            <person name="Singh R.S."/>
            <person name="Sirot L."/>
            <person name="Sirota M."/>
            <person name="Sisneros N.B."/>
            <person name="Smith C.D."/>
            <person name="Smith T.F."/>
            <person name="Spieth J."/>
            <person name="Stage D.E."/>
            <person name="Stark A."/>
            <person name="Stephan W."/>
            <person name="Strausberg R.L."/>
            <person name="Strempel S."/>
            <person name="Sturgill D."/>
            <person name="Sutton G."/>
            <person name="Sutton G.G."/>
            <person name="Tao W."/>
            <person name="Teichmann S."/>
            <person name="Tobari Y.N."/>
            <person name="Tomimura Y."/>
            <person name="Tsolas J.M."/>
            <person name="Valente V.L."/>
            <person name="Venter E."/>
            <person name="Venter J.C."/>
            <person name="Vicario S."/>
            <person name="Vieira F.G."/>
            <person name="Vilella A.J."/>
            <person name="Villasante A."/>
            <person name="Walenz B."/>
            <person name="Wang J."/>
            <person name="Wasserman M."/>
            <person name="Watts T."/>
            <person name="Wilson D."/>
            <person name="Wilson R.K."/>
            <person name="Wing R.A."/>
            <person name="Wolfner M.F."/>
            <person name="Wong A."/>
            <person name="Wong G.K."/>
            <person name="Wu C.I."/>
            <person name="Wu G."/>
            <person name="Yamamoto D."/>
            <person name="Yang H.P."/>
            <person name="Yang S.P."/>
            <person name="Yorke J.A."/>
            <person name="Yoshida K."/>
            <person name="Zdobnov E."/>
            <person name="Zhang P."/>
            <person name="Zhang Y."/>
            <person name="Zimin A.V."/>
            <person name="Baldwin J."/>
            <person name="Abdouelleil A."/>
            <person name="Abdulkadir J."/>
            <person name="Abebe A."/>
            <person name="Abera B."/>
            <person name="Abreu J."/>
            <person name="Acer S.C."/>
            <person name="Aftuck L."/>
            <person name="Alexander A."/>
            <person name="An P."/>
            <person name="Anderson E."/>
            <person name="Anderson S."/>
            <person name="Arachi H."/>
            <person name="Azer M."/>
            <person name="Bachantsang P."/>
            <person name="Barry A."/>
            <person name="Bayul T."/>
            <person name="Berlin A."/>
            <person name="Bessette D."/>
            <person name="Bloom T."/>
            <person name="Blye J."/>
            <person name="Boguslavskiy L."/>
            <person name="Bonnet C."/>
            <person name="Boukhgalter B."/>
            <person name="Bourzgui I."/>
            <person name="Brown A."/>
            <person name="Cahill P."/>
            <person name="Channer S."/>
            <person name="Cheshatsang Y."/>
            <person name="Chuda L."/>
            <person name="Citroen M."/>
            <person name="Collymore A."/>
            <person name="Cooke P."/>
            <person name="Costello M."/>
            <person name="D'Aco K."/>
            <person name="Daza R."/>
            <person name="De Haan G."/>
            <person name="DeGray S."/>
            <person name="DeMaso C."/>
            <person name="Dhargay N."/>
            <person name="Dooley K."/>
            <person name="Dooley E."/>
            <person name="Doricent M."/>
            <person name="Dorje P."/>
            <person name="Dorjee K."/>
            <person name="Dupes A."/>
            <person name="Elong R."/>
            <person name="Falk J."/>
            <person name="Farina A."/>
            <person name="Faro S."/>
            <person name="Ferguson D."/>
            <person name="Fisher S."/>
            <person name="Foley C.D."/>
            <person name="Franke A."/>
            <person name="Friedrich D."/>
            <person name="Gadbois L."/>
            <person name="Gearin G."/>
            <person name="Gearin C.R."/>
            <person name="Giannoukos G."/>
            <person name="Goode T."/>
            <person name="Graham J."/>
            <person name="Grandbois E."/>
            <person name="Grewal S."/>
            <person name="Gyaltsen K."/>
            <person name="Hafez N."/>
            <person name="Hagos B."/>
            <person name="Hall J."/>
            <person name="Henson C."/>
            <person name="Hollinger A."/>
            <person name="Honan T."/>
            <person name="Huard M.D."/>
            <person name="Hughes L."/>
            <person name="Hurhula B."/>
            <person name="Husby M.E."/>
            <person name="Kamat A."/>
            <person name="Kanga B."/>
            <person name="Kashin S."/>
            <person name="Khazanovich D."/>
            <person name="Kisner P."/>
            <person name="Lance K."/>
            <person name="Lara M."/>
            <person name="Lee W."/>
            <person name="Lennon N."/>
            <person name="Letendre F."/>
            <person name="LeVine R."/>
            <person name="Lipovsky A."/>
            <person name="Liu X."/>
            <person name="Liu J."/>
            <person name="Liu S."/>
            <person name="Lokyitsang T."/>
            <person name="Lokyitsang Y."/>
            <person name="Lubonja R."/>
            <person name="Lui A."/>
            <person name="MacDonald P."/>
            <person name="Magnisalis V."/>
            <person name="Maru K."/>
            <person name="Matthews C."/>
            <person name="McCusker W."/>
            <person name="McDonough S."/>
            <person name="Mehta T."/>
            <person name="Meldrim J."/>
            <person name="Meneus L."/>
            <person name="Mihai O."/>
            <person name="Mihalev A."/>
            <person name="Mihova T."/>
            <person name="Mittelman R."/>
            <person name="Mlenga V."/>
            <person name="Montmayeur A."/>
            <person name="Mulrain L."/>
            <person name="Navidi A."/>
            <person name="Naylor J."/>
            <person name="Negash T."/>
            <person name="Nguyen T."/>
            <person name="Nguyen N."/>
            <person name="Nicol R."/>
            <person name="Norbu C."/>
            <person name="Norbu N."/>
            <person name="Novod N."/>
            <person name="O'Neill B."/>
            <person name="Osman S."/>
            <person name="Markiewicz E."/>
            <person name="Oyono O.L."/>
            <person name="Patti C."/>
            <person name="Phunkhang P."/>
            <person name="Pierre F."/>
            <person name="Priest M."/>
            <person name="Raghuraman S."/>
            <person name="Rege F."/>
            <person name="Reyes R."/>
            <person name="Rise C."/>
            <person name="Rogov P."/>
            <person name="Ross K."/>
            <person name="Ryan E."/>
            <person name="Settipalli S."/>
            <person name="Shea T."/>
            <person name="Sherpa N."/>
            <person name="Shi L."/>
            <person name="Shih D."/>
            <person name="Sparrow T."/>
            <person name="Spaulding J."/>
            <person name="Stalker J."/>
            <person name="Stange-Thomann N."/>
            <person name="Stavropoulos S."/>
            <person name="Stone C."/>
            <person name="Strader C."/>
            <person name="Tesfaye S."/>
            <person name="Thomson T."/>
            <person name="Thoulutsang Y."/>
            <person name="Thoulutsang D."/>
            <person name="Topham K."/>
            <person name="Topping I."/>
            <person name="Tsamla T."/>
            <person name="Vassiliev H."/>
            <person name="Vo A."/>
            <person name="Wangchuk T."/>
            <person name="Wangdi T."/>
            <person name="Weiand M."/>
            <person name="Wilkinson J."/>
            <person name="Wilson A."/>
            <person name="Yadav S."/>
            <person name="Young G."/>
            <person name="Yu Q."/>
            <person name="Zembek L."/>
            <person name="Zhong D."/>
            <person name="Zimmer A."/>
            <person name="Zwirko Z."/>
            <person name="Jaffe D.B."/>
            <person name="Alvarez P."/>
            <person name="Brockman W."/>
            <person name="Butler J."/>
            <person name="Chin C."/>
            <person name="Gnerre S."/>
            <person name="Grabherr M."/>
            <person name="Kleber M."/>
            <person name="Mauceli E."/>
            <person name="MacCallum I."/>
        </authorList>
    </citation>
    <scope>NUCLEOTIDE SEQUENCE [LARGE SCALE GENOMIC DNA]</scope>
    <source>
        <strain evidence="16">Tucson 14030-0811.24</strain>
    </source>
</reference>
<dbReference type="Pfam" id="PF08336">
    <property type="entry name" value="P4Ha_N"/>
    <property type="match status" value="1"/>
</dbReference>
<organism evidence="15 16">
    <name type="scientific">Drosophila willistoni</name>
    <name type="common">Fruit fly</name>
    <dbReference type="NCBI Taxonomy" id="7260"/>
    <lineage>
        <taxon>Eukaryota</taxon>
        <taxon>Metazoa</taxon>
        <taxon>Ecdysozoa</taxon>
        <taxon>Arthropoda</taxon>
        <taxon>Hexapoda</taxon>
        <taxon>Insecta</taxon>
        <taxon>Pterygota</taxon>
        <taxon>Neoptera</taxon>
        <taxon>Endopterygota</taxon>
        <taxon>Diptera</taxon>
        <taxon>Brachycera</taxon>
        <taxon>Muscomorpha</taxon>
        <taxon>Ephydroidea</taxon>
        <taxon>Drosophilidae</taxon>
        <taxon>Drosophila</taxon>
        <taxon>Sophophora</taxon>
    </lineage>
</organism>
<evidence type="ECO:0000256" key="1">
    <source>
        <dbReference type="ARBA" id="ARBA00001961"/>
    </source>
</evidence>
<dbReference type="EC" id="1.14.11.2" evidence="5"/>
<comment type="cofactor">
    <cofactor evidence="1">
        <name>L-ascorbate</name>
        <dbReference type="ChEBI" id="CHEBI:38290"/>
    </cofactor>
</comment>
<evidence type="ECO:0000256" key="7">
    <source>
        <dbReference type="ARBA" id="ARBA00022824"/>
    </source>
</evidence>
<dbReference type="InterPro" id="IPR006620">
    <property type="entry name" value="Pro_4_hyd_alph"/>
</dbReference>
<evidence type="ECO:0000256" key="10">
    <source>
        <dbReference type="ARBA" id="ARBA00023002"/>
    </source>
</evidence>
<dbReference type="EMBL" id="CH964272">
    <property type="protein sequence ID" value="EDW84468.1"/>
    <property type="molecule type" value="Genomic_DNA"/>
</dbReference>
<dbReference type="InterPro" id="IPR044862">
    <property type="entry name" value="Pro_4_hyd_alph_FE2OG_OXY"/>
</dbReference>
<evidence type="ECO:0000256" key="4">
    <source>
        <dbReference type="ARBA" id="ARBA00006511"/>
    </source>
</evidence>
<dbReference type="InterPro" id="IPR013547">
    <property type="entry name" value="P4H_N"/>
</dbReference>
<proteinExistence type="inferred from homology"/>
<dbReference type="OrthoDB" id="420380at2759"/>
<dbReference type="InParanoid" id="B4NGX1"/>
<dbReference type="GO" id="GO:0005506">
    <property type="term" value="F:iron ion binding"/>
    <property type="evidence" value="ECO:0007669"/>
    <property type="project" value="InterPro"/>
</dbReference>
<dbReference type="eggNOG" id="KOG1591">
    <property type="taxonomic scope" value="Eukaryota"/>
</dbReference>
<comment type="function">
    <text evidence="2">Catalyzes the post-translational formation of 4-hydroxyproline in -Xaa-Pro-Gly- sequences in collagens and other proteins.</text>
</comment>
<dbReference type="HOGENOM" id="CLU_024155_1_1_1"/>
<dbReference type="OMA" id="HYGQHMD"/>
<dbReference type="GO" id="GO:0005788">
    <property type="term" value="C:endoplasmic reticulum lumen"/>
    <property type="evidence" value="ECO:0007669"/>
    <property type="project" value="UniProtKB-SubCell"/>
</dbReference>
<dbReference type="PANTHER" id="PTHR10869:SF244">
    <property type="entry name" value="PROLYL 4-HYDROXYLASE SUBUNIT ALPHA-2"/>
    <property type="match status" value="1"/>
</dbReference>
<dbReference type="GO" id="GO:0004656">
    <property type="term" value="F:procollagen-proline 4-dioxygenase activity"/>
    <property type="evidence" value="ECO:0007669"/>
    <property type="project" value="UniProtKB-EC"/>
</dbReference>
<dbReference type="PROSITE" id="PS51471">
    <property type="entry name" value="FE2OG_OXY"/>
    <property type="match status" value="1"/>
</dbReference>
<dbReference type="FunFam" id="2.60.120.620:FF:000011">
    <property type="entry name" value="Prolyl alpha subunit"/>
    <property type="match status" value="1"/>
</dbReference>
<protein>
    <recommendedName>
        <fullName evidence="5">procollagen-proline 4-dioxygenase</fullName>
        <ecNumber evidence="5">1.14.11.2</ecNumber>
    </recommendedName>
</protein>
<keyword evidence="12" id="KW-0325">Glycoprotein</keyword>
<keyword evidence="10 15" id="KW-0560">Oxidoreductase</keyword>
<evidence type="ECO:0000256" key="2">
    <source>
        <dbReference type="ARBA" id="ARBA00002035"/>
    </source>
</evidence>
<evidence type="ECO:0000256" key="12">
    <source>
        <dbReference type="ARBA" id="ARBA00023180"/>
    </source>
</evidence>
<dbReference type="PhylomeDB" id="B4NGX1"/>
<sequence length="541" mass="62337">MLFAGLWLFLPLALVLFFFGGINAEFYSSIHEMTRVYKYEEKMLLHMQKFIADNESKLDFLKARLSEFESERNEAQQWGVTYFDSPLNKYLLTKRLTLDWERVENLVATATGEKPLNRLRKLRGRNYMPDEKELEGALDGLLRLQYVYRLEARHIAAGVLDGVDYGVQLNSQHCFDIARLALRDNHPRLAHSWLLEAQKRLGDQNQELKAEILALLVKAKVELNDYRGVNSTYQKLLSIQPVSVEYKQNYNNFISKHLDEKQSPATLEEHAPIPSDPSVMSDFDIYRFTCSGHIKKTAREERHLRCGYLTETHPFLNLAPLKVEELNHNPLLVLYHDVIYQSEIDVIRNLTENEISRATVIGAKGSEVSKVRTSQFTFIPKTRHKVLQTIDQRVADMSNLNMDYAELHQFANYGIGGHYAQHNDWFGQDAFDNELVSSPEMGNRIATVLFYLSDVAQGGGTAFPHLKQLLQPKKYAAAFWHNLHASGVGDLRTLHGACPIIAGSKWVQNRWIREFIQADRRPCELWDDSQIVLREILAKMQ</sequence>
<dbReference type="Gene3D" id="6.10.140.1460">
    <property type="match status" value="1"/>
</dbReference>
<feature type="signal peptide" evidence="13">
    <location>
        <begin position="1"/>
        <end position="24"/>
    </location>
</feature>
<gene>
    <name evidence="15" type="primary">Dwil\GK14141</name>
    <name evidence="15" type="ORF">Dwil_GK14141</name>
</gene>
<dbReference type="Proteomes" id="UP000007798">
    <property type="component" value="Unassembled WGS sequence"/>
</dbReference>
<evidence type="ECO:0000256" key="6">
    <source>
        <dbReference type="ARBA" id="ARBA00022723"/>
    </source>
</evidence>
<evidence type="ECO:0000256" key="5">
    <source>
        <dbReference type="ARBA" id="ARBA00012269"/>
    </source>
</evidence>
<evidence type="ECO:0000256" key="8">
    <source>
        <dbReference type="ARBA" id="ARBA00022896"/>
    </source>
</evidence>
<dbReference type="SMART" id="SM00702">
    <property type="entry name" value="P4Hc"/>
    <property type="match status" value="1"/>
</dbReference>
<comment type="similarity">
    <text evidence="4">Belongs to the P4HA family.</text>
</comment>
<dbReference type="Gene3D" id="2.60.120.620">
    <property type="entry name" value="q2cbj1_9rhob like domain"/>
    <property type="match status" value="1"/>
</dbReference>
<dbReference type="SMR" id="B4NGX1"/>
<evidence type="ECO:0000256" key="13">
    <source>
        <dbReference type="SAM" id="SignalP"/>
    </source>
</evidence>
<evidence type="ECO:0000256" key="3">
    <source>
        <dbReference type="ARBA" id="ARBA00004319"/>
    </source>
</evidence>
<evidence type="ECO:0000313" key="15">
    <source>
        <dbReference type="EMBL" id="EDW84468.1"/>
    </source>
</evidence>
<dbReference type="InterPro" id="IPR011990">
    <property type="entry name" value="TPR-like_helical_dom_sf"/>
</dbReference>
<dbReference type="AlphaFoldDB" id="B4NGX1"/>
<keyword evidence="11" id="KW-0408">Iron</keyword>
<dbReference type="InterPro" id="IPR005123">
    <property type="entry name" value="Oxoglu/Fe-dep_dioxygenase_dom"/>
</dbReference>
<evidence type="ECO:0000313" key="16">
    <source>
        <dbReference type="Proteomes" id="UP000007798"/>
    </source>
</evidence>
<evidence type="ECO:0000256" key="9">
    <source>
        <dbReference type="ARBA" id="ARBA00022964"/>
    </source>
</evidence>
<feature type="chain" id="PRO_5002819970" description="procollagen-proline 4-dioxygenase" evidence="13">
    <location>
        <begin position="25"/>
        <end position="541"/>
    </location>
</feature>
<feature type="domain" description="Fe2OG dioxygenase" evidence="14">
    <location>
        <begin position="404"/>
        <end position="514"/>
    </location>
</feature>
<dbReference type="GO" id="GO:0031418">
    <property type="term" value="F:L-ascorbic acid binding"/>
    <property type="evidence" value="ECO:0007669"/>
    <property type="project" value="UniProtKB-KW"/>
</dbReference>
<evidence type="ECO:0000256" key="11">
    <source>
        <dbReference type="ARBA" id="ARBA00023004"/>
    </source>
</evidence>
<dbReference type="Gene3D" id="1.25.40.10">
    <property type="entry name" value="Tetratricopeptide repeat domain"/>
    <property type="match status" value="1"/>
</dbReference>
<keyword evidence="13" id="KW-0732">Signal</keyword>
<evidence type="ECO:0000259" key="14">
    <source>
        <dbReference type="PROSITE" id="PS51471"/>
    </source>
</evidence>
<dbReference type="Pfam" id="PF13640">
    <property type="entry name" value="2OG-FeII_Oxy_3"/>
    <property type="match status" value="1"/>
</dbReference>
<dbReference type="InterPro" id="IPR045054">
    <property type="entry name" value="P4HA-like"/>
</dbReference>
<keyword evidence="8" id="KW-0847">Vitamin C</keyword>
<keyword evidence="16" id="KW-1185">Reference proteome</keyword>
<keyword evidence="9" id="KW-0223">Dioxygenase</keyword>
<keyword evidence="7" id="KW-0256">Endoplasmic reticulum</keyword>
<name>B4NGX1_DROWI</name>
<keyword evidence="6" id="KW-0479">Metal-binding</keyword>
<dbReference type="KEGG" id="dwi:6650941"/>
<dbReference type="STRING" id="7260.B4NGX1"/>
<dbReference type="PANTHER" id="PTHR10869">
    <property type="entry name" value="PROLYL 4-HYDROXYLASE ALPHA SUBUNIT"/>
    <property type="match status" value="1"/>
</dbReference>